<evidence type="ECO:0000313" key="2">
    <source>
        <dbReference type="Proteomes" id="UP000580910"/>
    </source>
</evidence>
<reference evidence="1 2" key="1">
    <citation type="submission" date="2020-07" db="EMBL/GenBank/DDBJ databases">
        <title>Sequencing the genomes of 1000 actinobacteria strains.</title>
        <authorList>
            <person name="Klenk H.-P."/>
        </authorList>
    </citation>
    <scope>NUCLEOTIDE SEQUENCE [LARGE SCALE GENOMIC DNA]</scope>
    <source>
        <strain evidence="1 2">DSM 21349</strain>
    </source>
</reference>
<gene>
    <name evidence="1" type="ORF">FB382_001564</name>
</gene>
<organism evidence="1 2">
    <name type="scientific">Nocardioides ginsengisegetis</name>
    <dbReference type="NCBI Taxonomy" id="661491"/>
    <lineage>
        <taxon>Bacteria</taxon>
        <taxon>Bacillati</taxon>
        <taxon>Actinomycetota</taxon>
        <taxon>Actinomycetes</taxon>
        <taxon>Propionibacteriales</taxon>
        <taxon>Nocardioidaceae</taxon>
        <taxon>Nocardioides</taxon>
    </lineage>
</organism>
<evidence type="ECO:0000313" key="1">
    <source>
        <dbReference type="EMBL" id="MBA8803273.1"/>
    </source>
</evidence>
<dbReference type="Pfam" id="PF17645">
    <property type="entry name" value="Amdase"/>
    <property type="match status" value="1"/>
</dbReference>
<dbReference type="PANTHER" id="PTHR40267:SF1">
    <property type="entry name" value="BLR3294 PROTEIN"/>
    <property type="match status" value="1"/>
</dbReference>
<dbReference type="AlphaFoldDB" id="A0A7W3IZ01"/>
<dbReference type="EC" id="5.2.1.1" evidence="1"/>
<dbReference type="PIRSF" id="PIRSF015736">
    <property type="entry name" value="MI"/>
    <property type="match status" value="1"/>
</dbReference>
<proteinExistence type="predicted"/>
<dbReference type="Gene3D" id="3.40.50.12500">
    <property type="match status" value="1"/>
</dbReference>
<keyword evidence="1" id="KW-0413">Isomerase</keyword>
<dbReference type="InterPro" id="IPR053714">
    <property type="entry name" value="Iso_Racemase_Enz_sf"/>
</dbReference>
<name>A0A7W3IZ01_9ACTN</name>
<protein>
    <submittedName>
        <fullName evidence="1">Maleate isomerase</fullName>
        <ecNumber evidence="1">5.2.1.1</ecNumber>
    </submittedName>
</protein>
<dbReference type="InterPro" id="IPR026286">
    <property type="entry name" value="MaiA/AMDase"/>
</dbReference>
<keyword evidence="2" id="KW-1185">Reference proteome</keyword>
<dbReference type="PANTHER" id="PTHR40267">
    <property type="entry name" value="BLR3294 PROTEIN"/>
    <property type="match status" value="1"/>
</dbReference>
<dbReference type="RefSeq" id="WP_220481294.1">
    <property type="nucleotide sequence ID" value="NZ_JACGXA010000001.1"/>
</dbReference>
<dbReference type="EMBL" id="JACGXA010000001">
    <property type="protein sequence ID" value="MBA8803273.1"/>
    <property type="molecule type" value="Genomic_DNA"/>
</dbReference>
<comment type="caution">
    <text evidence="1">The sequence shown here is derived from an EMBL/GenBank/DDBJ whole genome shotgun (WGS) entry which is preliminary data.</text>
</comment>
<sequence>MRARVGVLIPSTNTVVEHDYSILRPEGVTFHYSRCYVEEPDLSTDQGVQDFIDALGRANDVAVRDVLTCRPNFITMGMSGETFWGGRDGNEAFEKAISDSAGLKISTGASAIRAALEAYGATSVAYVSPYPPMVNEHLNRYFSDYGFKVTAEHGLGIQSATAIADVSEATLVEALRELDASNPDVIVQAGTNMSMVRLAAAAEIFLGKPVVAINTATMWHTLRQLGIQDQIQGFGSLLSDH</sequence>
<dbReference type="GO" id="GO:0050076">
    <property type="term" value="F:maleate isomerase activity"/>
    <property type="evidence" value="ECO:0007669"/>
    <property type="project" value="UniProtKB-EC"/>
</dbReference>
<dbReference type="Proteomes" id="UP000580910">
    <property type="component" value="Unassembled WGS sequence"/>
</dbReference>
<accession>A0A7W3IZ01</accession>